<sequence>MPKHSLKKKPMNRSLLLSLGAIIVVGLLMFTVGKVSQGNQSHVSATRSAKQTKKAKVAKLNAKIHLTKREKKIAAHYKLTKLETRTASKTSITAIGDSVMIDVKPDIKRVFHPSAVSGSVGRQFYSLPGIVRQLKARGHLAKYIVINLGINGPPTQHDINSVLKTVGKKRQIFWINTRVPRHWQNTTNRMIARNAKKHSNVHLVNWYKASKGHKGWYASDRVHLDLTGEKYYARTLAKRVSEVLN</sequence>
<name>A0A224VHN8_9LACO</name>
<keyword evidence="1" id="KW-0378">Hydrolase</keyword>
<dbReference type="Proteomes" id="UP000294668">
    <property type="component" value="Unassembled WGS sequence"/>
</dbReference>
<gene>
    <name evidence="2" type="ORF">C5L28_001748</name>
    <name evidence="1" type="ORF">LPKJCM_00803</name>
</gene>
<dbReference type="Gene3D" id="3.40.50.1110">
    <property type="entry name" value="SGNH hydrolase"/>
    <property type="match status" value="1"/>
</dbReference>
<dbReference type="EMBL" id="PUFL01000017">
    <property type="protein sequence ID" value="TDG94483.1"/>
    <property type="molecule type" value="Genomic_DNA"/>
</dbReference>
<evidence type="ECO:0000313" key="3">
    <source>
        <dbReference type="Proteomes" id="UP000214739"/>
    </source>
</evidence>
<dbReference type="EMBL" id="BDGB01000044">
    <property type="protein sequence ID" value="GAW71700.1"/>
    <property type="molecule type" value="Genomic_DNA"/>
</dbReference>
<dbReference type="SUPFAM" id="SSF52266">
    <property type="entry name" value="SGNH hydrolase"/>
    <property type="match status" value="1"/>
</dbReference>
<proteinExistence type="predicted"/>
<reference evidence="1 3" key="1">
    <citation type="journal article" date="2017" name="Biosci Microbiota Food Health">
        <title>Genomic characterization reconfirms the taxonomic status of Lactobacillus parakefiri.</title>
        <authorList>
            <person name="Tanizawa Y."/>
            <person name="Kobayashi H."/>
            <person name="Kaminuma E."/>
            <person name="Sakamoto M."/>
            <person name="Ohkuma M."/>
            <person name="Nakamura Y."/>
            <person name="Arita M."/>
            <person name="Tohno M."/>
        </authorList>
    </citation>
    <scope>NUCLEOTIDE SEQUENCE [LARGE SCALE GENOMIC DNA]</scope>
    <source>
        <strain evidence="1 3">JCM 8573</strain>
    </source>
</reference>
<accession>A0A224VHN8</accession>
<reference evidence="2 4" key="2">
    <citation type="journal article" date="2019" name="Appl. Microbiol. Biotechnol.">
        <title>Uncovering carbohydrate metabolism through a genotype-phenotype association study of 56 lactic acid bacteria genomes.</title>
        <authorList>
            <person name="Buron-Moles G."/>
            <person name="Chailyan A."/>
            <person name="Dolejs I."/>
            <person name="Forster J."/>
            <person name="Miks M.H."/>
        </authorList>
    </citation>
    <scope>NUCLEOTIDE SEQUENCE [LARGE SCALE GENOMIC DNA]</scope>
    <source>
        <strain evidence="2 4">DSM 10551</strain>
    </source>
</reference>
<comment type="caution">
    <text evidence="1">The sequence shown here is derived from an EMBL/GenBank/DDBJ whole genome shotgun (WGS) entry which is preliminary data.</text>
</comment>
<dbReference type="CDD" id="cd01840">
    <property type="entry name" value="SGNH_hydrolase_yrhL_like"/>
    <property type="match status" value="1"/>
</dbReference>
<dbReference type="RefSeq" id="WP_057962575.1">
    <property type="nucleotide sequence ID" value="NZ_BAAAXO010000080.1"/>
</dbReference>
<keyword evidence="4" id="KW-1185">Reference proteome</keyword>
<dbReference type="InterPro" id="IPR036514">
    <property type="entry name" value="SGNH_hydro_sf"/>
</dbReference>
<evidence type="ECO:0000313" key="1">
    <source>
        <dbReference type="EMBL" id="GAW71700.1"/>
    </source>
</evidence>
<dbReference type="GO" id="GO:0016787">
    <property type="term" value="F:hydrolase activity"/>
    <property type="evidence" value="ECO:0007669"/>
    <property type="project" value="UniProtKB-KW"/>
</dbReference>
<reference evidence="2" key="3">
    <citation type="submission" date="2019-02" db="EMBL/GenBank/DDBJ databases">
        <authorList>
            <person name="Buron G."/>
            <person name="Chaylann A."/>
            <person name="Dolejs I."/>
            <person name="Forster J."/>
            <person name="Miks M.H."/>
        </authorList>
    </citation>
    <scope>NUCLEOTIDE SEQUENCE</scope>
    <source>
        <strain evidence="2">DSM 10551</strain>
    </source>
</reference>
<protein>
    <submittedName>
        <fullName evidence="1">SGNH-hydrolase family protein</fullName>
    </submittedName>
</protein>
<evidence type="ECO:0000313" key="4">
    <source>
        <dbReference type="Proteomes" id="UP000294668"/>
    </source>
</evidence>
<dbReference type="OrthoDB" id="9796461at2"/>
<dbReference type="Proteomes" id="UP000214739">
    <property type="component" value="Unassembled WGS sequence"/>
</dbReference>
<dbReference type="AlphaFoldDB" id="A0A224VHN8"/>
<evidence type="ECO:0000313" key="2">
    <source>
        <dbReference type="EMBL" id="TDG94483.1"/>
    </source>
</evidence>
<organism evidence="1 3">
    <name type="scientific">Lentilactobacillus parakefiri</name>
    <dbReference type="NCBI Taxonomy" id="152332"/>
    <lineage>
        <taxon>Bacteria</taxon>
        <taxon>Bacillati</taxon>
        <taxon>Bacillota</taxon>
        <taxon>Bacilli</taxon>
        <taxon>Lactobacillales</taxon>
        <taxon>Lactobacillaceae</taxon>
        <taxon>Lentilactobacillus</taxon>
    </lineage>
</organism>